<evidence type="ECO:0000313" key="2">
    <source>
        <dbReference type="EMBL" id="ONK74867.1"/>
    </source>
</evidence>
<name>A0A5P1FBS5_ASPOF</name>
<feature type="compositionally biased region" description="Pro residues" evidence="1">
    <location>
        <begin position="224"/>
        <end position="241"/>
    </location>
</feature>
<gene>
    <name evidence="2" type="ORF">A4U43_C03F10940</name>
</gene>
<feature type="region of interest" description="Disordered" evidence="1">
    <location>
        <begin position="141"/>
        <end position="281"/>
    </location>
</feature>
<dbReference type="EMBL" id="CM007383">
    <property type="protein sequence ID" value="ONK74867.1"/>
    <property type="molecule type" value="Genomic_DNA"/>
</dbReference>
<sequence length="314" mass="33035">MNINEAILYLMRPKHLNVMLATVTPPLLRLTDSCGPPSPRRARWLLRCRPPLNVCPTGLCRQPGAYAAVCRRAVVNWSVCSSKSLGTSGRPSAASPVAARRLVRRRRQLLTAGRRLQPPARRHYHGTAVAACRHLPARRPFVASARPPPSPVRAPAPHGSATVRRPAATRDRAPPLAPSGSPRAHWPVRTWPPLHRRTAPVGRAAAPSDGRLKCQPPAAASQPSSPPAPWQPPPPRRPTVPQPVARAASSGHAVSRSRGHTAPPVAARPLSRPSPPVACSCAAGRASGPYARCGPPAATAPLAAVATATAAAAI</sequence>
<reference evidence="3" key="1">
    <citation type="journal article" date="2017" name="Nat. Commun.">
        <title>The asparagus genome sheds light on the origin and evolution of a young Y chromosome.</title>
        <authorList>
            <person name="Harkess A."/>
            <person name="Zhou J."/>
            <person name="Xu C."/>
            <person name="Bowers J.E."/>
            <person name="Van der Hulst R."/>
            <person name="Ayyampalayam S."/>
            <person name="Mercati F."/>
            <person name="Riccardi P."/>
            <person name="McKain M.R."/>
            <person name="Kakrana A."/>
            <person name="Tang H."/>
            <person name="Ray J."/>
            <person name="Groenendijk J."/>
            <person name="Arikit S."/>
            <person name="Mathioni S.M."/>
            <person name="Nakano M."/>
            <person name="Shan H."/>
            <person name="Telgmann-Rauber A."/>
            <person name="Kanno A."/>
            <person name="Yue Z."/>
            <person name="Chen H."/>
            <person name="Li W."/>
            <person name="Chen Y."/>
            <person name="Xu X."/>
            <person name="Zhang Y."/>
            <person name="Luo S."/>
            <person name="Chen H."/>
            <person name="Gao J."/>
            <person name="Mao Z."/>
            <person name="Pires J.C."/>
            <person name="Luo M."/>
            <person name="Kudrna D."/>
            <person name="Wing R.A."/>
            <person name="Meyers B.C."/>
            <person name="Yi K."/>
            <person name="Kong H."/>
            <person name="Lavrijsen P."/>
            <person name="Sunseri F."/>
            <person name="Falavigna A."/>
            <person name="Ye Y."/>
            <person name="Leebens-Mack J.H."/>
            <person name="Chen G."/>
        </authorList>
    </citation>
    <scope>NUCLEOTIDE SEQUENCE [LARGE SCALE GENOMIC DNA]</scope>
    <source>
        <strain evidence="3">cv. DH0086</strain>
    </source>
</reference>
<protein>
    <submittedName>
        <fullName evidence="2">Uncharacterized protein</fullName>
    </submittedName>
</protein>
<dbReference type="Proteomes" id="UP000243459">
    <property type="component" value="Chromosome 3"/>
</dbReference>
<accession>A0A5P1FBS5</accession>
<dbReference type="OMA" id="PARRHYH"/>
<keyword evidence="3" id="KW-1185">Reference proteome</keyword>
<proteinExistence type="predicted"/>
<dbReference type="AlphaFoldDB" id="A0A5P1FBS5"/>
<organism evidence="2 3">
    <name type="scientific">Asparagus officinalis</name>
    <name type="common">Garden asparagus</name>
    <dbReference type="NCBI Taxonomy" id="4686"/>
    <lineage>
        <taxon>Eukaryota</taxon>
        <taxon>Viridiplantae</taxon>
        <taxon>Streptophyta</taxon>
        <taxon>Embryophyta</taxon>
        <taxon>Tracheophyta</taxon>
        <taxon>Spermatophyta</taxon>
        <taxon>Magnoliopsida</taxon>
        <taxon>Liliopsida</taxon>
        <taxon>Asparagales</taxon>
        <taxon>Asparagaceae</taxon>
        <taxon>Asparagoideae</taxon>
        <taxon>Asparagus</taxon>
    </lineage>
</organism>
<dbReference type="Gramene" id="ONK74867">
    <property type="protein sequence ID" value="ONK74867"/>
    <property type="gene ID" value="A4U43_C03F10940"/>
</dbReference>
<evidence type="ECO:0000256" key="1">
    <source>
        <dbReference type="SAM" id="MobiDB-lite"/>
    </source>
</evidence>
<evidence type="ECO:0000313" key="3">
    <source>
        <dbReference type="Proteomes" id="UP000243459"/>
    </source>
</evidence>